<evidence type="ECO:0000256" key="2">
    <source>
        <dbReference type="ARBA" id="ARBA00010581"/>
    </source>
</evidence>
<feature type="transmembrane region" description="Helical" evidence="11">
    <location>
        <begin position="193"/>
        <end position="213"/>
    </location>
</feature>
<evidence type="ECO:0000256" key="5">
    <source>
        <dbReference type="ARBA" id="ARBA00022967"/>
    </source>
</evidence>
<evidence type="ECO:0000256" key="6">
    <source>
        <dbReference type="ARBA" id="ARBA00022989"/>
    </source>
</evidence>
<accession>A0ABS3TQC1</accession>
<feature type="domain" description="Heme-copper oxidase subunit III family profile" evidence="12">
    <location>
        <begin position="5"/>
        <end position="297"/>
    </location>
</feature>
<dbReference type="InterPro" id="IPR013833">
    <property type="entry name" value="Cyt_c_oxidase_su3_a-hlx"/>
</dbReference>
<dbReference type="SUPFAM" id="SSF81452">
    <property type="entry name" value="Cytochrome c oxidase subunit III-like"/>
    <property type="match status" value="1"/>
</dbReference>
<feature type="transmembrane region" description="Helical" evidence="11">
    <location>
        <begin position="233"/>
        <end position="258"/>
    </location>
</feature>
<evidence type="ECO:0000256" key="8">
    <source>
        <dbReference type="ARBA" id="ARBA00031400"/>
    </source>
</evidence>
<evidence type="ECO:0000256" key="9">
    <source>
        <dbReference type="ARBA" id="ARBA00031625"/>
    </source>
</evidence>
<dbReference type="Pfam" id="PF00510">
    <property type="entry name" value="COX3"/>
    <property type="match status" value="2"/>
</dbReference>
<sequence>MTTHHHEHYYVPAQSKWPIIATVGMLTTMFGLGTWMNDMSAGHDKSSGPWIFFAGGLIMAYLLFGWFGNVVRESRSGLYSAQMDRSFRWGMSWFIFSEVMFFAAFFGALFYVRNFSVPWLGGEGGHAISHMLWPNFQAEWPLLNTPDPKLFPPPKGIIEAWHLPLINTILLVSSSFTVTFAHHALKKNHRGPLKAWLALTILLGATFLVLQAYEYHEAYTELGLTLGSGIYGATFFMLTGFHGAHVTMGTIILAVMLVRILRGHFDADHHFGFEAGAWYWHFVDVVWIGLFVFVYVV</sequence>
<evidence type="ECO:0000256" key="1">
    <source>
        <dbReference type="ARBA" id="ARBA00004141"/>
    </source>
</evidence>
<evidence type="ECO:0000256" key="7">
    <source>
        <dbReference type="ARBA" id="ARBA00023136"/>
    </source>
</evidence>
<dbReference type="InterPro" id="IPR033945">
    <property type="entry name" value="Cyt_c_oxase_su3_dom"/>
</dbReference>
<dbReference type="Proteomes" id="UP000669060">
    <property type="component" value="Unassembled WGS sequence"/>
</dbReference>
<feature type="transmembrane region" description="Helical" evidence="11">
    <location>
        <begin position="278"/>
        <end position="296"/>
    </location>
</feature>
<evidence type="ECO:0000256" key="10">
    <source>
        <dbReference type="RuleBase" id="RU003376"/>
    </source>
</evidence>
<dbReference type="EMBL" id="JAELYA010000004">
    <property type="protein sequence ID" value="MBO3275860.1"/>
    <property type="molecule type" value="Genomic_DNA"/>
</dbReference>
<evidence type="ECO:0000313" key="13">
    <source>
        <dbReference type="EMBL" id="MBO3275860.1"/>
    </source>
</evidence>
<comment type="caution">
    <text evidence="13">The sequence shown here is derived from an EMBL/GenBank/DDBJ whole genome shotgun (WGS) entry which is preliminary data.</text>
</comment>
<proteinExistence type="inferred from homology"/>
<evidence type="ECO:0000313" key="14">
    <source>
        <dbReference type="Proteomes" id="UP000669060"/>
    </source>
</evidence>
<dbReference type="RefSeq" id="WP_208313845.1">
    <property type="nucleotide sequence ID" value="NZ_JAELYA010000004.1"/>
</dbReference>
<dbReference type="CDD" id="cd01665">
    <property type="entry name" value="Cyt_c_Oxidase_III"/>
    <property type="match status" value="1"/>
</dbReference>
<feature type="transmembrane region" description="Helical" evidence="11">
    <location>
        <begin position="161"/>
        <end position="181"/>
    </location>
</feature>
<evidence type="ECO:0000259" key="12">
    <source>
        <dbReference type="PROSITE" id="PS50253"/>
    </source>
</evidence>
<dbReference type="PROSITE" id="PS50253">
    <property type="entry name" value="COX3"/>
    <property type="match status" value="1"/>
</dbReference>
<dbReference type="PANTHER" id="PTHR11403">
    <property type="entry name" value="CYTOCHROME C OXIDASE SUBUNIT III"/>
    <property type="match status" value="1"/>
</dbReference>
<feature type="transmembrane region" description="Helical" evidence="11">
    <location>
        <begin position="48"/>
        <end position="71"/>
    </location>
</feature>
<dbReference type="InterPro" id="IPR024791">
    <property type="entry name" value="Cyt_c/ubiquinol_Oxase_su3"/>
</dbReference>
<evidence type="ECO:0000256" key="4">
    <source>
        <dbReference type="ARBA" id="ARBA00022692"/>
    </source>
</evidence>
<comment type="similarity">
    <text evidence="2 10">Belongs to the cytochrome c oxidase subunit 3 family.</text>
</comment>
<name>A0ABS3TQC1_9PSED</name>
<keyword evidence="4 10" id="KW-0812">Transmembrane</keyword>
<keyword evidence="6 11" id="KW-1133">Transmembrane helix</keyword>
<dbReference type="EC" id="7.1.1.9" evidence="3"/>
<reference evidence="13 14" key="1">
    <citation type="submission" date="2020-12" db="EMBL/GenBank/DDBJ databases">
        <title>Pseudomonas schmalbachii sp. nov. isolated from millipede gut.</title>
        <authorList>
            <person name="Shelomi M."/>
        </authorList>
    </citation>
    <scope>NUCLEOTIDE SEQUENCE [LARGE SCALE GENOMIC DNA]</scope>
    <source>
        <strain evidence="13 14">Milli4</strain>
    </source>
</reference>
<dbReference type="PANTHER" id="PTHR11403:SF7">
    <property type="entry name" value="CYTOCHROME C OXIDASE SUBUNIT 3"/>
    <property type="match status" value="1"/>
</dbReference>
<dbReference type="Gene3D" id="1.10.287.70">
    <property type="match status" value="1"/>
</dbReference>
<organism evidence="13 14">
    <name type="scientific">Pseudomonas schmalbachii</name>
    <dbReference type="NCBI Taxonomy" id="2816993"/>
    <lineage>
        <taxon>Bacteria</taxon>
        <taxon>Pseudomonadati</taxon>
        <taxon>Pseudomonadota</taxon>
        <taxon>Gammaproteobacteria</taxon>
        <taxon>Pseudomonadales</taxon>
        <taxon>Pseudomonadaceae</taxon>
        <taxon>Pseudomonas</taxon>
    </lineage>
</organism>
<dbReference type="Gene3D" id="1.20.120.80">
    <property type="entry name" value="Cytochrome c oxidase, subunit III, four-helix bundle"/>
    <property type="match status" value="1"/>
</dbReference>
<keyword evidence="14" id="KW-1185">Reference proteome</keyword>
<dbReference type="InterPro" id="IPR035973">
    <property type="entry name" value="Cyt_c_oxidase_su3-like_sf"/>
</dbReference>
<evidence type="ECO:0000256" key="3">
    <source>
        <dbReference type="ARBA" id="ARBA00012949"/>
    </source>
</evidence>
<comment type="subcellular location">
    <subcellularLocation>
        <location evidence="10">Cell membrane</location>
        <topology evidence="10">Multi-pass membrane protein</topology>
    </subcellularLocation>
    <subcellularLocation>
        <location evidence="1">Membrane</location>
        <topology evidence="1">Multi-pass membrane protein</topology>
    </subcellularLocation>
</comment>
<keyword evidence="5" id="KW-1278">Translocase</keyword>
<dbReference type="InterPro" id="IPR000298">
    <property type="entry name" value="Cyt_c_oxidase-like_su3"/>
</dbReference>
<protein>
    <recommendedName>
        <fullName evidence="3">cytochrome-c oxidase</fullName>
        <ecNumber evidence="3">7.1.1.9</ecNumber>
    </recommendedName>
    <alternativeName>
        <fullName evidence="8">Cytochrome aa3 subunit 3</fullName>
    </alternativeName>
    <alternativeName>
        <fullName evidence="9">Cytochrome c oxidase polypeptide III</fullName>
    </alternativeName>
</protein>
<evidence type="ECO:0000256" key="11">
    <source>
        <dbReference type="SAM" id="Phobius"/>
    </source>
</evidence>
<gene>
    <name evidence="13" type="ORF">JFY56_11555</name>
</gene>
<keyword evidence="7 11" id="KW-0472">Membrane</keyword>
<feature type="transmembrane region" description="Helical" evidence="11">
    <location>
        <begin position="92"/>
        <end position="112"/>
    </location>
</feature>
<feature type="transmembrane region" description="Helical" evidence="11">
    <location>
        <begin position="17"/>
        <end position="36"/>
    </location>
</feature>